<dbReference type="EMBL" id="CAWUPB010001116">
    <property type="protein sequence ID" value="CAK7338351.1"/>
    <property type="molecule type" value="Genomic_DNA"/>
</dbReference>
<protein>
    <submittedName>
        <fullName evidence="1">Uncharacterized protein</fullName>
    </submittedName>
</protein>
<gene>
    <name evidence="1" type="ORF">DCAF_LOCUS13397</name>
</gene>
<dbReference type="AlphaFoldDB" id="A0AAV1RPM7"/>
<evidence type="ECO:0000313" key="1">
    <source>
        <dbReference type="EMBL" id="CAK7338351.1"/>
    </source>
</evidence>
<organism evidence="1 2">
    <name type="scientific">Dovyalis caffra</name>
    <dbReference type="NCBI Taxonomy" id="77055"/>
    <lineage>
        <taxon>Eukaryota</taxon>
        <taxon>Viridiplantae</taxon>
        <taxon>Streptophyta</taxon>
        <taxon>Embryophyta</taxon>
        <taxon>Tracheophyta</taxon>
        <taxon>Spermatophyta</taxon>
        <taxon>Magnoliopsida</taxon>
        <taxon>eudicotyledons</taxon>
        <taxon>Gunneridae</taxon>
        <taxon>Pentapetalae</taxon>
        <taxon>rosids</taxon>
        <taxon>fabids</taxon>
        <taxon>Malpighiales</taxon>
        <taxon>Salicaceae</taxon>
        <taxon>Flacourtieae</taxon>
        <taxon>Dovyalis</taxon>
    </lineage>
</organism>
<dbReference type="Proteomes" id="UP001314170">
    <property type="component" value="Unassembled WGS sequence"/>
</dbReference>
<comment type="caution">
    <text evidence="1">The sequence shown here is derived from an EMBL/GenBank/DDBJ whole genome shotgun (WGS) entry which is preliminary data.</text>
</comment>
<sequence length="108" mass="11730">MECVCVLLVTVLESEERKGEWGVARVRNRGSASDRGVCQRLVIGVRGRFVGVFSGLGKVTVFVPASCGVYRALEYLPTTQKLADAINSSIQGNERENQVPRGARLSFG</sequence>
<proteinExistence type="predicted"/>
<name>A0AAV1RPM7_9ROSI</name>
<accession>A0AAV1RPM7</accession>
<keyword evidence="2" id="KW-1185">Reference proteome</keyword>
<evidence type="ECO:0000313" key="2">
    <source>
        <dbReference type="Proteomes" id="UP001314170"/>
    </source>
</evidence>
<reference evidence="1 2" key="1">
    <citation type="submission" date="2024-01" db="EMBL/GenBank/DDBJ databases">
        <authorList>
            <person name="Waweru B."/>
        </authorList>
    </citation>
    <scope>NUCLEOTIDE SEQUENCE [LARGE SCALE GENOMIC DNA]</scope>
</reference>